<evidence type="ECO:0000256" key="3">
    <source>
        <dbReference type="ARBA" id="ARBA00022801"/>
    </source>
</evidence>
<reference evidence="6 7" key="1">
    <citation type="submission" date="2016-03" db="EMBL/GenBank/DDBJ databases">
        <authorList>
            <person name="Devillers H."/>
        </authorList>
    </citation>
    <scope>NUCLEOTIDE SEQUENCE [LARGE SCALE GENOMIC DNA]</scope>
    <source>
        <strain evidence="6">CBS 6772</strain>
    </source>
</reference>
<feature type="active site" description="Charge relay system" evidence="4">
    <location>
        <position position="220"/>
    </location>
</feature>
<dbReference type="InterPro" id="IPR000952">
    <property type="entry name" value="AB_hydrolase_4_CS"/>
</dbReference>
<comment type="similarity">
    <text evidence="1">Belongs to the AB hydrolase superfamily. AB hydrolase 4 family.</text>
</comment>
<evidence type="ECO:0000256" key="2">
    <source>
        <dbReference type="ARBA" id="ARBA00022487"/>
    </source>
</evidence>
<keyword evidence="7" id="KW-1185">Reference proteome</keyword>
<proteinExistence type="inferred from homology"/>
<dbReference type="InterPro" id="IPR012020">
    <property type="entry name" value="ABHD4"/>
</dbReference>
<dbReference type="Gene3D" id="3.40.50.1820">
    <property type="entry name" value="alpha/beta hydrolase"/>
    <property type="match status" value="1"/>
</dbReference>
<dbReference type="AlphaFoldDB" id="A0A1G4MHY9"/>
<dbReference type="GO" id="GO:0047372">
    <property type="term" value="F:monoacylglycerol lipase activity"/>
    <property type="evidence" value="ECO:0007669"/>
    <property type="project" value="TreeGrafter"/>
</dbReference>
<feature type="domain" description="AB hydrolase-1" evidence="5">
    <location>
        <begin position="139"/>
        <end position="382"/>
    </location>
</feature>
<dbReference type="InterPro" id="IPR050960">
    <property type="entry name" value="AB_hydrolase_4_sf"/>
</dbReference>
<dbReference type="PANTHER" id="PTHR10794:SF63">
    <property type="entry name" value="ALPHA_BETA HYDROLASE 1, ISOFORM A"/>
    <property type="match status" value="1"/>
</dbReference>
<evidence type="ECO:0000259" key="5">
    <source>
        <dbReference type="Pfam" id="PF00561"/>
    </source>
</evidence>
<dbReference type="EMBL" id="LT598486">
    <property type="protein sequence ID" value="SCW03351.1"/>
    <property type="molecule type" value="Genomic_DNA"/>
</dbReference>
<dbReference type="PROSITE" id="PS01133">
    <property type="entry name" value="UPF0017"/>
    <property type="match status" value="1"/>
</dbReference>
<accession>A0A1G4MHY9</accession>
<organism evidence="6 7">
    <name type="scientific">Lachancea fermentati</name>
    <name type="common">Zygosaccharomyces fermentati</name>
    <dbReference type="NCBI Taxonomy" id="4955"/>
    <lineage>
        <taxon>Eukaryota</taxon>
        <taxon>Fungi</taxon>
        <taxon>Dikarya</taxon>
        <taxon>Ascomycota</taxon>
        <taxon>Saccharomycotina</taxon>
        <taxon>Saccharomycetes</taxon>
        <taxon>Saccharomycetales</taxon>
        <taxon>Saccharomycetaceae</taxon>
        <taxon>Lachancea</taxon>
    </lineage>
</organism>
<dbReference type="PANTHER" id="PTHR10794">
    <property type="entry name" value="ABHYDROLASE DOMAIN-CONTAINING PROTEIN"/>
    <property type="match status" value="1"/>
</dbReference>
<dbReference type="GO" id="GO:0051793">
    <property type="term" value="P:medium-chain fatty acid catabolic process"/>
    <property type="evidence" value="ECO:0007669"/>
    <property type="project" value="TreeGrafter"/>
</dbReference>
<dbReference type="GO" id="GO:0051792">
    <property type="term" value="P:medium-chain fatty acid biosynthetic process"/>
    <property type="evidence" value="ECO:0007669"/>
    <property type="project" value="TreeGrafter"/>
</dbReference>
<dbReference type="OMA" id="MMTTSWG"/>
<dbReference type="InterPro" id="IPR029058">
    <property type="entry name" value="AB_hydrolase_fold"/>
</dbReference>
<evidence type="ECO:0000256" key="4">
    <source>
        <dbReference type="PIRSR" id="PIRSR005211-1"/>
    </source>
</evidence>
<evidence type="ECO:0000313" key="7">
    <source>
        <dbReference type="Proteomes" id="UP000190831"/>
    </source>
</evidence>
<dbReference type="GO" id="GO:0008126">
    <property type="term" value="F:acetylesterase activity"/>
    <property type="evidence" value="ECO:0007669"/>
    <property type="project" value="TreeGrafter"/>
</dbReference>
<dbReference type="Proteomes" id="UP000190831">
    <property type="component" value="Chromosome G"/>
</dbReference>
<sequence>MLNSIAEYFPFHSYVRHITPDDPLKFIDQDHSWDLSSFVDKHCPAFSDGSLTLMHPMLPTGDLQTIYAALNTFEDRDIVYYRRLVLTYADGGEGTADFAVPKFVPSEYVPPNQKKPLLPHYSYYTPEEAENLHSEDTKPLLIALHGLTGGSNESYVRALLHKITKDHGFEACVLNSRGCCNSTITTPQLYNGVWTDDVRDFVKKLRVMFPNRKFYMVGFSLGASVLANYIGQEGDDTEIECAAVIANPWDLCNSSYLLRRSLLGKHIYSPVFARRLVELVEDHFEVLNKDPYMAKLYAEKLPGVRTIEDFDNYFTSRMFGFNTSFEYYRFGTSSNRLSQVRTPLLAINAKDDPIVGSEALPMREVQENPYVLLLETSKGGHIGWFTPNGDRWYTEPLAQFFSSFHSEIASKSLKTNLQSIILPHKNKFVQDRLVNATLRDY</sequence>
<dbReference type="PIRSF" id="PIRSF005211">
    <property type="entry name" value="Ab_hydro_YheT"/>
    <property type="match status" value="1"/>
</dbReference>
<dbReference type="STRING" id="4955.A0A1G4MHY9"/>
<feature type="active site" description="Charge relay system" evidence="4">
    <location>
        <position position="352"/>
    </location>
</feature>
<evidence type="ECO:0000313" key="6">
    <source>
        <dbReference type="EMBL" id="SCW03351.1"/>
    </source>
</evidence>
<dbReference type="SUPFAM" id="SSF53474">
    <property type="entry name" value="alpha/beta-Hydrolases"/>
    <property type="match status" value="1"/>
</dbReference>
<keyword evidence="3" id="KW-0378">Hydrolase</keyword>
<gene>
    <name evidence="6" type="ORF">LAFE_0G08504G</name>
</gene>
<dbReference type="OrthoDB" id="5954035at2759"/>
<dbReference type="InterPro" id="IPR000073">
    <property type="entry name" value="AB_hydrolase_1"/>
</dbReference>
<protein>
    <submittedName>
        <fullName evidence="6">LAFE_0G08504g1_1</fullName>
    </submittedName>
</protein>
<keyword evidence="2" id="KW-0719">Serine esterase</keyword>
<feature type="active site" description="Charge relay system" evidence="4">
    <location>
        <position position="381"/>
    </location>
</feature>
<evidence type="ECO:0000256" key="1">
    <source>
        <dbReference type="ARBA" id="ARBA00010884"/>
    </source>
</evidence>
<dbReference type="Pfam" id="PF00561">
    <property type="entry name" value="Abhydrolase_1"/>
    <property type="match status" value="1"/>
</dbReference>
<name>A0A1G4MHY9_LACFM</name>